<organism evidence="2 3">
    <name type="scientific">Nonomuraea glycinis</name>
    <dbReference type="NCBI Taxonomy" id="2047744"/>
    <lineage>
        <taxon>Bacteria</taxon>
        <taxon>Bacillati</taxon>
        <taxon>Actinomycetota</taxon>
        <taxon>Actinomycetes</taxon>
        <taxon>Streptosporangiales</taxon>
        <taxon>Streptosporangiaceae</taxon>
        <taxon>Nonomuraea</taxon>
    </lineage>
</organism>
<dbReference type="Pfam" id="PF19502">
    <property type="entry name" value="DUF6036"/>
    <property type="match status" value="1"/>
</dbReference>
<evidence type="ECO:0000259" key="1">
    <source>
        <dbReference type="Pfam" id="PF19502"/>
    </source>
</evidence>
<dbReference type="InterPro" id="IPR043519">
    <property type="entry name" value="NT_sf"/>
</dbReference>
<reference evidence="2" key="1">
    <citation type="journal article" date="2014" name="Int. J. Syst. Evol. Microbiol.">
        <title>Complete genome sequence of Corynebacterium casei LMG S-19264T (=DSM 44701T), isolated from a smear-ripened cheese.</title>
        <authorList>
            <consortium name="US DOE Joint Genome Institute (JGI-PGF)"/>
            <person name="Walter F."/>
            <person name="Albersmeier A."/>
            <person name="Kalinowski J."/>
            <person name="Ruckert C."/>
        </authorList>
    </citation>
    <scope>NUCLEOTIDE SEQUENCE</scope>
    <source>
        <strain evidence="2">CGMCC 4.7430</strain>
    </source>
</reference>
<reference evidence="2" key="2">
    <citation type="submission" date="2020-09" db="EMBL/GenBank/DDBJ databases">
        <authorList>
            <person name="Sun Q."/>
            <person name="Zhou Y."/>
        </authorList>
    </citation>
    <scope>NUCLEOTIDE SEQUENCE</scope>
    <source>
        <strain evidence="2">CGMCC 4.7430</strain>
    </source>
</reference>
<dbReference type="EMBL" id="BMNK01000020">
    <property type="protein sequence ID" value="GGP16331.1"/>
    <property type="molecule type" value="Genomic_DNA"/>
</dbReference>
<sequence length="175" mass="19172">MSETDDGLLGRAELERAFTALGDRLKRRGIVADLFVVGGAAMALAYDAVRVTRDVDALFVPHGVVLEEARRVAEDLGLPPWWLNEQASVYISGEADPGKRRVFDHPGLRVMAASPEHIFAMKAVAARTRDVDDLRHLADLANVTSADDAIRLCEQFFPGEELSSRARAALVDLFD</sequence>
<protein>
    <recommendedName>
        <fullName evidence="1">DUF6036 domain-containing protein</fullName>
    </recommendedName>
</protein>
<accession>A0A918AG84</accession>
<feature type="domain" description="DUF6036" evidence="1">
    <location>
        <begin position="30"/>
        <end position="136"/>
    </location>
</feature>
<dbReference type="AlphaFoldDB" id="A0A918AG84"/>
<name>A0A918AG84_9ACTN</name>
<dbReference type="Proteomes" id="UP000660745">
    <property type="component" value="Unassembled WGS sequence"/>
</dbReference>
<dbReference type="SUPFAM" id="SSF81301">
    <property type="entry name" value="Nucleotidyltransferase"/>
    <property type="match status" value="1"/>
</dbReference>
<evidence type="ECO:0000313" key="2">
    <source>
        <dbReference type="EMBL" id="GGP16331.1"/>
    </source>
</evidence>
<dbReference type="InterPro" id="IPR045792">
    <property type="entry name" value="DUF6036"/>
</dbReference>
<proteinExistence type="predicted"/>
<dbReference type="RefSeq" id="WP_189143941.1">
    <property type="nucleotide sequence ID" value="NZ_BMNK01000020.1"/>
</dbReference>
<evidence type="ECO:0000313" key="3">
    <source>
        <dbReference type="Proteomes" id="UP000660745"/>
    </source>
</evidence>
<gene>
    <name evidence="2" type="ORF">GCM10012278_79770</name>
</gene>
<comment type="caution">
    <text evidence="2">The sequence shown here is derived from an EMBL/GenBank/DDBJ whole genome shotgun (WGS) entry which is preliminary data.</text>
</comment>
<keyword evidence="3" id="KW-1185">Reference proteome</keyword>